<feature type="compositionally biased region" description="Low complexity" evidence="2">
    <location>
        <begin position="392"/>
        <end position="401"/>
    </location>
</feature>
<keyword evidence="4" id="KW-1185">Reference proteome</keyword>
<sequence length="549" mass="55881">MASIAGSGALLGTGVAVLVQLSPDLTLFTGQTRSALQSQPPLAPPSGTASPLAARPVSDRPEAVAVAEPESEWVSQQNAYVAALQAEIAELLAEADQIDQRLDRLRDEGNLIPAPGLLAGGRPSPGEAEPPGSEEMADPGGMPVLALQAMGPSPEETGIALPAMLAYPTQAETVWVAALPQGLAMVAVPDTIGALASGEEHGSAGNVPDHLEAVPVPEAQAHAEADLPHQLVQESTQAAAPPDEAPTEPPPPEEQPTPPEIQQPAVAEPANPAARAAGREVTATENAGGAVAAALPAPLSTADKAALLQQAEQKLALGDVAAARSLYQQAALGGSSRAAAALSRTYQQDFLQGLGESGMPHDPLLAMVWARRAELLAAAEPPDAPAAPPPASASTSLSLVVPAPPPPATTARLPPPQALAPPQPSQPAAVDPAPASRPIPPAAPPPRPEAAQPTAPGGPDRLAPVLRRADEMLALHDISAARRLYTYAAEAGSGRAAVALGQTYDPAFLDRIGARGMRPDPELAARWYRRAAELGEAQAASALSRLEGR</sequence>
<feature type="compositionally biased region" description="Low complexity" evidence="2">
    <location>
        <begin position="262"/>
        <end position="282"/>
    </location>
</feature>
<dbReference type="InterPro" id="IPR006597">
    <property type="entry name" value="Sel1-like"/>
</dbReference>
<dbReference type="Proteomes" id="UP001595593">
    <property type="component" value="Unassembled WGS sequence"/>
</dbReference>
<reference evidence="4" key="1">
    <citation type="journal article" date="2019" name="Int. J. Syst. Evol. Microbiol.">
        <title>The Global Catalogue of Microorganisms (GCM) 10K type strain sequencing project: providing services to taxonomists for standard genome sequencing and annotation.</title>
        <authorList>
            <consortium name="The Broad Institute Genomics Platform"/>
            <consortium name="The Broad Institute Genome Sequencing Center for Infectious Disease"/>
            <person name="Wu L."/>
            <person name="Ma J."/>
        </authorList>
    </citation>
    <scope>NUCLEOTIDE SEQUENCE [LARGE SCALE GENOMIC DNA]</scope>
    <source>
        <strain evidence="4">KCTC 52094</strain>
    </source>
</reference>
<feature type="coiled-coil region" evidence="1">
    <location>
        <begin position="74"/>
        <end position="108"/>
    </location>
</feature>
<dbReference type="Pfam" id="PF08238">
    <property type="entry name" value="Sel1"/>
    <property type="match status" value="4"/>
</dbReference>
<feature type="region of interest" description="Disordered" evidence="2">
    <location>
        <begin position="380"/>
        <end position="462"/>
    </location>
</feature>
<accession>A0ABV7G0P3</accession>
<dbReference type="Gene3D" id="1.25.40.10">
    <property type="entry name" value="Tetratricopeptide repeat domain"/>
    <property type="match status" value="1"/>
</dbReference>
<evidence type="ECO:0000313" key="3">
    <source>
        <dbReference type="EMBL" id="MFC3126045.1"/>
    </source>
</evidence>
<evidence type="ECO:0000313" key="4">
    <source>
        <dbReference type="Proteomes" id="UP001595593"/>
    </source>
</evidence>
<feature type="compositionally biased region" description="Pro residues" evidence="2">
    <location>
        <begin position="243"/>
        <end position="261"/>
    </location>
</feature>
<protein>
    <recommendedName>
        <fullName evidence="5">Sel1 repeat family protein</fullName>
    </recommendedName>
</protein>
<dbReference type="InterPro" id="IPR011990">
    <property type="entry name" value="TPR-like_helical_dom_sf"/>
</dbReference>
<name>A0ABV7G0P3_9PROT</name>
<dbReference type="EMBL" id="JBHRTN010000012">
    <property type="protein sequence ID" value="MFC3126045.1"/>
    <property type="molecule type" value="Genomic_DNA"/>
</dbReference>
<evidence type="ECO:0008006" key="5">
    <source>
        <dbReference type="Google" id="ProtNLM"/>
    </source>
</evidence>
<evidence type="ECO:0000256" key="2">
    <source>
        <dbReference type="SAM" id="MobiDB-lite"/>
    </source>
</evidence>
<proteinExistence type="predicted"/>
<organism evidence="3 4">
    <name type="scientific">Teichococcus globiformis</name>
    <dbReference type="NCBI Taxonomy" id="2307229"/>
    <lineage>
        <taxon>Bacteria</taxon>
        <taxon>Pseudomonadati</taxon>
        <taxon>Pseudomonadota</taxon>
        <taxon>Alphaproteobacteria</taxon>
        <taxon>Acetobacterales</taxon>
        <taxon>Roseomonadaceae</taxon>
        <taxon>Roseomonas</taxon>
    </lineage>
</organism>
<feature type="compositionally biased region" description="Pro residues" evidence="2">
    <location>
        <begin position="382"/>
        <end position="391"/>
    </location>
</feature>
<comment type="caution">
    <text evidence="3">The sequence shown here is derived from an EMBL/GenBank/DDBJ whole genome shotgun (WGS) entry which is preliminary data.</text>
</comment>
<feature type="compositionally biased region" description="Low complexity" evidence="2">
    <location>
        <begin position="120"/>
        <end position="134"/>
    </location>
</feature>
<feature type="region of interest" description="Disordered" evidence="2">
    <location>
        <begin position="233"/>
        <end position="282"/>
    </location>
</feature>
<gene>
    <name evidence="3" type="ORF">ACFOD4_13335</name>
</gene>
<dbReference type="RefSeq" id="WP_379597137.1">
    <property type="nucleotide sequence ID" value="NZ_JBHRTN010000012.1"/>
</dbReference>
<feature type="region of interest" description="Disordered" evidence="2">
    <location>
        <begin position="33"/>
        <end position="70"/>
    </location>
</feature>
<feature type="region of interest" description="Disordered" evidence="2">
    <location>
        <begin position="113"/>
        <end position="136"/>
    </location>
</feature>
<keyword evidence="1" id="KW-0175">Coiled coil</keyword>
<dbReference type="SUPFAM" id="SSF81901">
    <property type="entry name" value="HCP-like"/>
    <property type="match status" value="1"/>
</dbReference>
<feature type="compositionally biased region" description="Pro residues" evidence="2">
    <location>
        <begin position="435"/>
        <end position="448"/>
    </location>
</feature>
<feature type="compositionally biased region" description="Pro residues" evidence="2">
    <location>
        <begin position="402"/>
        <end position="425"/>
    </location>
</feature>
<evidence type="ECO:0000256" key="1">
    <source>
        <dbReference type="SAM" id="Coils"/>
    </source>
</evidence>